<accession>A0ABN2TAF1</accession>
<dbReference type="Proteomes" id="UP001500755">
    <property type="component" value="Unassembled WGS sequence"/>
</dbReference>
<dbReference type="Gene3D" id="3.40.50.970">
    <property type="match status" value="2"/>
</dbReference>
<feature type="domain" description="Thiamine pyrophosphate enzyme TPP-binding" evidence="5">
    <location>
        <begin position="382"/>
        <end position="516"/>
    </location>
</feature>
<dbReference type="EMBL" id="BAAANO010000009">
    <property type="protein sequence ID" value="GAA2003330.1"/>
    <property type="molecule type" value="Genomic_DNA"/>
</dbReference>
<dbReference type="Pfam" id="PF00205">
    <property type="entry name" value="TPP_enzyme_M"/>
    <property type="match status" value="1"/>
</dbReference>
<evidence type="ECO:0000313" key="7">
    <source>
        <dbReference type="EMBL" id="GAA2003330.1"/>
    </source>
</evidence>
<protein>
    <submittedName>
        <fullName evidence="7">Thiamine pyrophosphate-binding protein</fullName>
    </submittedName>
</protein>
<comment type="caution">
    <text evidence="7">The sequence shown here is derived from an EMBL/GenBank/DDBJ whole genome shotgun (WGS) entry which is preliminary data.</text>
</comment>
<dbReference type="PANTHER" id="PTHR18968:SF13">
    <property type="entry name" value="ACETOLACTATE SYNTHASE CATALYTIC SUBUNIT, MITOCHONDRIAL"/>
    <property type="match status" value="1"/>
</dbReference>
<dbReference type="InterPro" id="IPR029035">
    <property type="entry name" value="DHS-like_NAD/FAD-binding_dom"/>
</dbReference>
<evidence type="ECO:0000259" key="4">
    <source>
        <dbReference type="Pfam" id="PF00205"/>
    </source>
</evidence>
<sequence length="553" mass="58656">MKAFHVIAKFLAHERAGKPVFGLMGDANLAFLGAFIEAEKGNYVGAVREGGAVSMAEGYARMSGEVGVASVTHGPALTNTLTELTEAARGRAPIVVIYGDTPTHNEHFQYFDSQAFARAAGAHYERVLTPELLVTTMRKAFLRARLDSVPVLLDIPFPLMKAELEWTPPALTHAAPQAIAPDTDAVDEALGLLMSAKRPFVLAGRGAVAAGARDAILALARKVNAPVLTSLLAKQLFEGEPENLGIHGTLSTPAAIEYMGEADVVLSLGASLNNWQTDHYQLLEGKQVIQSDIDPAAIAKFGPVAQAVVGDARLVSEAMVARLDEIGHEPRRAAYLEKIAQTPFRESRDLFVPHTGDGFVDMRHAALTLSEALPQGTVNITDVGRFCYSVWPHIDVTPGRWHYAGYFGSIGLGIAEGVGAALAVDDAPTVVWAGDGGSMQGLLEISTAVRAKAPLLVVVMNDQCYGAEYGKLQAVGWHAETSFLEWPSFAESAAGLGAETLRVTSAQELEAAAARVSAWSAEAVAGDARPLLIEVVADAHKVSIHPAVVPLEK</sequence>
<dbReference type="Pfam" id="PF02776">
    <property type="entry name" value="TPP_enzyme_N"/>
    <property type="match status" value="1"/>
</dbReference>
<evidence type="ECO:0000259" key="6">
    <source>
        <dbReference type="Pfam" id="PF02776"/>
    </source>
</evidence>
<dbReference type="Pfam" id="PF02775">
    <property type="entry name" value="TPP_enzyme_C"/>
    <property type="match status" value="1"/>
</dbReference>
<comment type="similarity">
    <text evidence="1 3">Belongs to the TPP enzyme family.</text>
</comment>
<dbReference type="CDD" id="cd00568">
    <property type="entry name" value="TPP_enzymes"/>
    <property type="match status" value="1"/>
</dbReference>
<dbReference type="InterPro" id="IPR012001">
    <property type="entry name" value="Thiamin_PyroP_enz_TPP-bd_dom"/>
</dbReference>
<dbReference type="PANTHER" id="PTHR18968">
    <property type="entry name" value="THIAMINE PYROPHOSPHATE ENZYMES"/>
    <property type="match status" value="1"/>
</dbReference>
<evidence type="ECO:0000256" key="2">
    <source>
        <dbReference type="ARBA" id="ARBA00023052"/>
    </source>
</evidence>
<feature type="domain" description="Thiamine pyrophosphate enzyme N-terminal TPP-binding" evidence="6">
    <location>
        <begin position="1"/>
        <end position="113"/>
    </location>
</feature>
<proteinExistence type="inferred from homology"/>
<dbReference type="Gene3D" id="3.40.50.1220">
    <property type="entry name" value="TPP-binding domain"/>
    <property type="match status" value="1"/>
</dbReference>
<keyword evidence="2 3" id="KW-0786">Thiamine pyrophosphate</keyword>
<dbReference type="InterPro" id="IPR012000">
    <property type="entry name" value="Thiamin_PyroP_enz_cen_dom"/>
</dbReference>
<dbReference type="CDD" id="cd07035">
    <property type="entry name" value="TPP_PYR_POX_like"/>
    <property type="match status" value="1"/>
</dbReference>
<evidence type="ECO:0000313" key="8">
    <source>
        <dbReference type="Proteomes" id="UP001500755"/>
    </source>
</evidence>
<dbReference type="SUPFAM" id="SSF52518">
    <property type="entry name" value="Thiamin diphosphate-binding fold (THDP-binding)"/>
    <property type="match status" value="2"/>
</dbReference>
<dbReference type="InterPro" id="IPR045229">
    <property type="entry name" value="TPP_enz"/>
</dbReference>
<evidence type="ECO:0000256" key="1">
    <source>
        <dbReference type="ARBA" id="ARBA00007812"/>
    </source>
</evidence>
<name>A0ABN2TAF1_9MICO</name>
<dbReference type="InterPro" id="IPR029061">
    <property type="entry name" value="THDP-binding"/>
</dbReference>
<keyword evidence="8" id="KW-1185">Reference proteome</keyword>
<dbReference type="InterPro" id="IPR011766">
    <property type="entry name" value="TPP_enzyme_TPP-bd"/>
</dbReference>
<evidence type="ECO:0000259" key="5">
    <source>
        <dbReference type="Pfam" id="PF02775"/>
    </source>
</evidence>
<evidence type="ECO:0000256" key="3">
    <source>
        <dbReference type="RuleBase" id="RU362132"/>
    </source>
</evidence>
<reference evidence="7 8" key="1">
    <citation type="journal article" date="2019" name="Int. J. Syst. Evol. Microbiol.">
        <title>The Global Catalogue of Microorganisms (GCM) 10K type strain sequencing project: providing services to taxonomists for standard genome sequencing and annotation.</title>
        <authorList>
            <consortium name="The Broad Institute Genomics Platform"/>
            <consortium name="The Broad Institute Genome Sequencing Center for Infectious Disease"/>
            <person name="Wu L."/>
            <person name="Ma J."/>
        </authorList>
    </citation>
    <scope>NUCLEOTIDE SEQUENCE [LARGE SCALE GENOMIC DNA]</scope>
    <source>
        <strain evidence="7 8">JCM 14546</strain>
    </source>
</reference>
<dbReference type="SUPFAM" id="SSF52467">
    <property type="entry name" value="DHS-like NAD/FAD-binding domain"/>
    <property type="match status" value="1"/>
</dbReference>
<feature type="domain" description="Thiamine pyrophosphate enzyme central" evidence="4">
    <location>
        <begin position="186"/>
        <end position="318"/>
    </location>
</feature>
<organism evidence="7 8">
    <name type="scientific">Brevibacterium samyangense</name>
    <dbReference type="NCBI Taxonomy" id="366888"/>
    <lineage>
        <taxon>Bacteria</taxon>
        <taxon>Bacillati</taxon>
        <taxon>Actinomycetota</taxon>
        <taxon>Actinomycetes</taxon>
        <taxon>Micrococcales</taxon>
        <taxon>Brevibacteriaceae</taxon>
        <taxon>Brevibacterium</taxon>
    </lineage>
</organism>
<dbReference type="RefSeq" id="WP_344307621.1">
    <property type="nucleotide sequence ID" value="NZ_BAAANO010000009.1"/>
</dbReference>
<gene>
    <name evidence="7" type="ORF">GCM10009755_10390</name>
</gene>